<accession>A0AAV4A9Y0</accession>
<proteinExistence type="predicted"/>
<evidence type="ECO:0000256" key="1">
    <source>
        <dbReference type="SAM" id="MobiDB-lite"/>
    </source>
</evidence>
<gene>
    <name evidence="2" type="ORF">PoB_002998600</name>
</gene>
<reference evidence="2 3" key="1">
    <citation type="journal article" date="2021" name="Elife">
        <title>Chloroplast acquisition without the gene transfer in kleptoplastic sea slugs, Plakobranchus ocellatus.</title>
        <authorList>
            <person name="Maeda T."/>
            <person name="Takahashi S."/>
            <person name="Yoshida T."/>
            <person name="Shimamura S."/>
            <person name="Takaki Y."/>
            <person name="Nagai Y."/>
            <person name="Toyoda A."/>
            <person name="Suzuki Y."/>
            <person name="Arimoto A."/>
            <person name="Ishii H."/>
            <person name="Satoh N."/>
            <person name="Nishiyama T."/>
            <person name="Hasebe M."/>
            <person name="Maruyama T."/>
            <person name="Minagawa J."/>
            <person name="Obokata J."/>
            <person name="Shigenobu S."/>
        </authorList>
    </citation>
    <scope>NUCLEOTIDE SEQUENCE [LARGE SCALE GENOMIC DNA]</scope>
</reference>
<feature type="region of interest" description="Disordered" evidence="1">
    <location>
        <begin position="62"/>
        <end position="85"/>
    </location>
</feature>
<evidence type="ECO:0000313" key="2">
    <source>
        <dbReference type="EMBL" id="GFO03481.1"/>
    </source>
</evidence>
<evidence type="ECO:0000313" key="3">
    <source>
        <dbReference type="Proteomes" id="UP000735302"/>
    </source>
</evidence>
<keyword evidence="3" id="KW-1185">Reference proteome</keyword>
<sequence length="114" mass="13073">MVHIFVSQVQQPCFGLCPRPCWCQAIYITSQVTAPFAQHGPTNRIMYLVEVKSYRPWNQQELDNEGYPDHGAKRPGRGRRGKRSCRPGVVLWGFLCAWSPSRPKLCLSESEHSR</sequence>
<dbReference type="EMBL" id="BLXT01003727">
    <property type="protein sequence ID" value="GFO03481.1"/>
    <property type="molecule type" value="Genomic_DNA"/>
</dbReference>
<comment type="caution">
    <text evidence="2">The sequence shown here is derived from an EMBL/GenBank/DDBJ whole genome shotgun (WGS) entry which is preliminary data.</text>
</comment>
<feature type="compositionally biased region" description="Basic residues" evidence="1">
    <location>
        <begin position="73"/>
        <end position="85"/>
    </location>
</feature>
<dbReference type="AlphaFoldDB" id="A0AAV4A9Y0"/>
<organism evidence="2 3">
    <name type="scientific">Plakobranchus ocellatus</name>
    <dbReference type="NCBI Taxonomy" id="259542"/>
    <lineage>
        <taxon>Eukaryota</taxon>
        <taxon>Metazoa</taxon>
        <taxon>Spiralia</taxon>
        <taxon>Lophotrochozoa</taxon>
        <taxon>Mollusca</taxon>
        <taxon>Gastropoda</taxon>
        <taxon>Heterobranchia</taxon>
        <taxon>Euthyneura</taxon>
        <taxon>Panpulmonata</taxon>
        <taxon>Sacoglossa</taxon>
        <taxon>Placobranchoidea</taxon>
        <taxon>Plakobranchidae</taxon>
        <taxon>Plakobranchus</taxon>
    </lineage>
</organism>
<name>A0AAV4A9Y0_9GAST</name>
<dbReference type="Proteomes" id="UP000735302">
    <property type="component" value="Unassembled WGS sequence"/>
</dbReference>
<protein>
    <submittedName>
        <fullName evidence="2">Uncharacterized protein</fullName>
    </submittedName>
</protein>